<dbReference type="PANTHER" id="PTHR13325:SF3">
    <property type="entry name" value="MEMBRANE-BOUND TRANSCRIPTION FACTOR SITE-2 PROTEASE"/>
    <property type="match status" value="1"/>
</dbReference>
<evidence type="ECO:0000256" key="1">
    <source>
        <dbReference type="SAM" id="Coils"/>
    </source>
</evidence>
<dbReference type="InterPro" id="IPR058639">
    <property type="entry name" value="BSH_YknX-like"/>
</dbReference>
<feature type="transmembrane region" description="Helical" evidence="2">
    <location>
        <begin position="350"/>
        <end position="375"/>
    </location>
</feature>
<name>A0A517PT57_9PLAN</name>
<evidence type="ECO:0000313" key="5">
    <source>
        <dbReference type="Proteomes" id="UP000320421"/>
    </source>
</evidence>
<dbReference type="GO" id="GO:0016020">
    <property type="term" value="C:membrane"/>
    <property type="evidence" value="ECO:0007669"/>
    <property type="project" value="InterPro"/>
</dbReference>
<proteinExistence type="predicted"/>
<dbReference type="RefSeq" id="WP_145188569.1">
    <property type="nucleotide sequence ID" value="NZ_CP036266.1"/>
</dbReference>
<feature type="transmembrane region" description="Helical" evidence="2">
    <location>
        <begin position="144"/>
        <end position="166"/>
    </location>
</feature>
<dbReference type="PANTHER" id="PTHR13325">
    <property type="entry name" value="PROTEASE M50 MEMBRANE-BOUND TRANSCRIPTION FACTOR SITE 2 PROTEASE"/>
    <property type="match status" value="1"/>
</dbReference>
<keyword evidence="2" id="KW-0472">Membrane</keyword>
<protein>
    <submittedName>
        <fullName evidence="4">Peptidase family M50</fullName>
    </submittedName>
</protein>
<dbReference type="Pfam" id="PF25984">
    <property type="entry name" value="BSH_YknX"/>
    <property type="match status" value="1"/>
</dbReference>
<evidence type="ECO:0000256" key="2">
    <source>
        <dbReference type="SAM" id="Phobius"/>
    </source>
</evidence>
<dbReference type="Proteomes" id="UP000320421">
    <property type="component" value="Chromosome"/>
</dbReference>
<feature type="transmembrane region" description="Helical" evidence="2">
    <location>
        <begin position="276"/>
        <end position="297"/>
    </location>
</feature>
<feature type="transmembrane region" description="Helical" evidence="2">
    <location>
        <begin position="381"/>
        <end position="399"/>
    </location>
</feature>
<dbReference type="Gene3D" id="2.40.50.100">
    <property type="match status" value="1"/>
</dbReference>
<dbReference type="SUPFAM" id="SSF111369">
    <property type="entry name" value="HlyD-like secretion proteins"/>
    <property type="match status" value="1"/>
</dbReference>
<sequence length="712" mass="80541">MQPDVSIRDFFSSRLKLRADLTFTLQHANGEDYYTINDSLHSRYYRVGQTEYTFLRLLDGRSTVQECYSKLSTAFPFHQLSQDDIISLCQWAFGSDLLKNQDERLRPAGADQRPATAWLAKLNFLIFRLPIGNPDRLFSRLANAWGWLFSAPALIAWCSLLLWALFRIGLNWDAFYSSSQTILSADNWIWLVGCWVILKLCHESAHGIVCKLYQGTVREAGSLFVLFAPLPYVDVTSSWSFPSHWSRMHVAAAGLYVELLIAALAALVWGQTSHAWLNHACFNIVFTASITSLLFNLNPLMKFDGYYILVDLLEIPNLYTNGQLWIRQWAKRTFLGVHTLLPNWSRRVRLIIAGYGIASLCWRILVCITLTVAAATLLEGAGVILAAIAITLWIIQPVWRCVKYVAVGKPGEAPQRGRFVLVTGSLLLTSFLVLAYVPWLGNFQAPAIVDYPPQGTEHAPLPGFIKQIEVQSGQQVHRGQTLIQLGNPDLELELAKLRIEIQQSELRIHQFDQQRKIAERQVEQEVLQDLQTKLQEKERLFEELTIRSEIDGRVMTRNLQAKLGTYVKQGDPIITIGDDRHKELHIAVAQHELEHFLNSPGNTVLAHLPHHPAIPCPVQKVVPRASVTLTHPALAAAYGGALPVKPASSEKQGDEYELLDPRFNLVISLASEQSLELYAGQRIDVTCRPQHYSVGRHLYYQVSSWLNKRLEE</sequence>
<dbReference type="OrthoDB" id="9759690at2"/>
<dbReference type="GO" id="GO:0004222">
    <property type="term" value="F:metalloendopeptidase activity"/>
    <property type="evidence" value="ECO:0007669"/>
    <property type="project" value="InterPro"/>
</dbReference>
<feature type="transmembrane region" description="Helical" evidence="2">
    <location>
        <begin position="250"/>
        <end position="270"/>
    </location>
</feature>
<reference evidence="4 5" key="1">
    <citation type="submission" date="2019-02" db="EMBL/GenBank/DDBJ databases">
        <title>Deep-cultivation of Planctomycetes and their phenomic and genomic characterization uncovers novel biology.</title>
        <authorList>
            <person name="Wiegand S."/>
            <person name="Jogler M."/>
            <person name="Boedeker C."/>
            <person name="Pinto D."/>
            <person name="Vollmers J."/>
            <person name="Rivas-Marin E."/>
            <person name="Kohn T."/>
            <person name="Peeters S.H."/>
            <person name="Heuer A."/>
            <person name="Rast P."/>
            <person name="Oberbeckmann S."/>
            <person name="Bunk B."/>
            <person name="Jeske O."/>
            <person name="Meyerdierks A."/>
            <person name="Storesund J.E."/>
            <person name="Kallscheuer N."/>
            <person name="Luecker S."/>
            <person name="Lage O.M."/>
            <person name="Pohl T."/>
            <person name="Merkel B.J."/>
            <person name="Hornburger P."/>
            <person name="Mueller R.-W."/>
            <person name="Bruemmer F."/>
            <person name="Labrenz M."/>
            <person name="Spormann A.M."/>
            <person name="Op den Camp H."/>
            <person name="Overmann J."/>
            <person name="Amann R."/>
            <person name="Jetten M.S.M."/>
            <person name="Mascher T."/>
            <person name="Medema M.H."/>
            <person name="Devos D.P."/>
            <person name="Kaster A.-K."/>
            <person name="Ovreas L."/>
            <person name="Rohde M."/>
            <person name="Galperin M.Y."/>
            <person name="Jogler C."/>
        </authorList>
    </citation>
    <scope>NUCLEOTIDE SEQUENCE [LARGE SCALE GENOMIC DNA]</scope>
    <source>
        <strain evidence="4 5">HG66A1</strain>
    </source>
</reference>
<dbReference type="GO" id="GO:0031293">
    <property type="term" value="P:membrane protein intracellular domain proteolysis"/>
    <property type="evidence" value="ECO:0007669"/>
    <property type="project" value="TreeGrafter"/>
</dbReference>
<evidence type="ECO:0000259" key="3">
    <source>
        <dbReference type="Pfam" id="PF25984"/>
    </source>
</evidence>
<evidence type="ECO:0000313" key="4">
    <source>
        <dbReference type="EMBL" id="QDT22543.1"/>
    </source>
</evidence>
<dbReference type="EMBL" id="CP036266">
    <property type="protein sequence ID" value="QDT22543.1"/>
    <property type="molecule type" value="Genomic_DNA"/>
</dbReference>
<dbReference type="InterPro" id="IPR001193">
    <property type="entry name" value="MBTPS2"/>
</dbReference>
<dbReference type="GO" id="GO:0005737">
    <property type="term" value="C:cytoplasm"/>
    <property type="evidence" value="ECO:0007669"/>
    <property type="project" value="TreeGrafter"/>
</dbReference>
<feature type="coiled-coil region" evidence="1">
    <location>
        <begin position="487"/>
        <end position="547"/>
    </location>
</feature>
<organism evidence="4 5">
    <name type="scientific">Gimesia chilikensis</name>
    <dbReference type="NCBI Taxonomy" id="2605989"/>
    <lineage>
        <taxon>Bacteria</taxon>
        <taxon>Pseudomonadati</taxon>
        <taxon>Planctomycetota</taxon>
        <taxon>Planctomycetia</taxon>
        <taxon>Planctomycetales</taxon>
        <taxon>Planctomycetaceae</taxon>
        <taxon>Gimesia</taxon>
    </lineage>
</organism>
<accession>A0A517PT57</accession>
<feature type="domain" description="YknX-like barrel-sandwich hybrid" evidence="3">
    <location>
        <begin position="463"/>
        <end position="577"/>
    </location>
</feature>
<gene>
    <name evidence="4" type="ORF">HG66A1_43510</name>
</gene>
<dbReference type="AlphaFoldDB" id="A0A517PT57"/>
<keyword evidence="2" id="KW-1133">Transmembrane helix</keyword>
<keyword evidence="5" id="KW-1185">Reference proteome</keyword>
<feature type="transmembrane region" description="Helical" evidence="2">
    <location>
        <begin position="419"/>
        <end position="439"/>
    </location>
</feature>
<keyword evidence="1" id="KW-0175">Coiled coil</keyword>
<keyword evidence="2" id="KW-0812">Transmembrane</keyword>